<feature type="region of interest" description="Disordered" evidence="1">
    <location>
        <begin position="519"/>
        <end position="558"/>
    </location>
</feature>
<feature type="compositionally biased region" description="Polar residues" evidence="1">
    <location>
        <begin position="687"/>
        <end position="698"/>
    </location>
</feature>
<feature type="region of interest" description="Disordered" evidence="1">
    <location>
        <begin position="678"/>
        <end position="698"/>
    </location>
</feature>
<evidence type="ECO:0000259" key="2">
    <source>
        <dbReference type="Pfam" id="PF12552"/>
    </source>
</evidence>
<evidence type="ECO:0000313" key="6">
    <source>
        <dbReference type="Proteomes" id="UP001172457"/>
    </source>
</evidence>
<gene>
    <name evidence="5" type="ORF">OSB04_020347</name>
</gene>
<feature type="region of interest" description="Disordered" evidence="1">
    <location>
        <begin position="606"/>
        <end position="638"/>
    </location>
</feature>
<organism evidence="5 6">
    <name type="scientific">Centaurea solstitialis</name>
    <name type="common">yellow star-thistle</name>
    <dbReference type="NCBI Taxonomy" id="347529"/>
    <lineage>
        <taxon>Eukaryota</taxon>
        <taxon>Viridiplantae</taxon>
        <taxon>Streptophyta</taxon>
        <taxon>Embryophyta</taxon>
        <taxon>Tracheophyta</taxon>
        <taxon>Spermatophyta</taxon>
        <taxon>Magnoliopsida</taxon>
        <taxon>eudicotyledons</taxon>
        <taxon>Gunneridae</taxon>
        <taxon>Pentapetalae</taxon>
        <taxon>asterids</taxon>
        <taxon>campanulids</taxon>
        <taxon>Asterales</taxon>
        <taxon>Asteraceae</taxon>
        <taxon>Carduoideae</taxon>
        <taxon>Cardueae</taxon>
        <taxon>Centaureinae</taxon>
        <taxon>Centaurea</taxon>
    </lineage>
</organism>
<dbReference type="Pfam" id="PF12552">
    <property type="entry name" value="DUF3741"/>
    <property type="match status" value="1"/>
</dbReference>
<dbReference type="InterPro" id="IPR025486">
    <property type="entry name" value="DUF4378"/>
</dbReference>
<dbReference type="EMBL" id="JARYMX010000005">
    <property type="protein sequence ID" value="KAJ9547804.1"/>
    <property type="molecule type" value="Genomic_DNA"/>
</dbReference>
<dbReference type="Pfam" id="PF14383">
    <property type="entry name" value="VARLMGL"/>
    <property type="match status" value="1"/>
</dbReference>
<feature type="domain" description="DUF3741" evidence="2">
    <location>
        <begin position="206"/>
        <end position="250"/>
    </location>
</feature>
<dbReference type="Pfam" id="PF14309">
    <property type="entry name" value="DUF4378"/>
    <property type="match status" value="1"/>
</dbReference>
<protein>
    <submittedName>
        <fullName evidence="5">Uncharacterized protein</fullName>
    </submittedName>
</protein>
<dbReference type="Proteomes" id="UP001172457">
    <property type="component" value="Chromosome 5"/>
</dbReference>
<keyword evidence="6" id="KW-1185">Reference proteome</keyword>
<feature type="region of interest" description="Disordered" evidence="1">
    <location>
        <begin position="341"/>
        <end position="398"/>
    </location>
</feature>
<dbReference type="PANTHER" id="PTHR46634">
    <property type="entry name" value="M REDUCTASE II SUBUNIT GAMMA, PUTATIVE (DUF3741)-RELATED"/>
    <property type="match status" value="1"/>
</dbReference>
<feature type="compositionally biased region" description="Basic and acidic residues" evidence="1">
    <location>
        <begin position="616"/>
        <end position="628"/>
    </location>
</feature>
<dbReference type="InterPro" id="IPR022212">
    <property type="entry name" value="DUF3741"/>
</dbReference>
<evidence type="ECO:0000259" key="3">
    <source>
        <dbReference type="Pfam" id="PF14309"/>
    </source>
</evidence>
<feature type="domain" description="DUF4378" evidence="3">
    <location>
        <begin position="776"/>
        <end position="929"/>
    </location>
</feature>
<evidence type="ECO:0000256" key="1">
    <source>
        <dbReference type="SAM" id="MobiDB-lite"/>
    </source>
</evidence>
<proteinExistence type="predicted"/>
<feature type="domain" description="DUF3741" evidence="4">
    <location>
        <begin position="100"/>
        <end position="125"/>
    </location>
</feature>
<feature type="compositionally biased region" description="Basic residues" evidence="1">
    <location>
        <begin position="606"/>
        <end position="615"/>
    </location>
</feature>
<reference evidence="5" key="1">
    <citation type="submission" date="2023-03" db="EMBL/GenBank/DDBJ databases">
        <title>Chromosome-scale reference genome and RAD-based genetic map of yellow starthistle (Centaurea solstitialis) reveal putative structural variation and QTLs associated with invader traits.</title>
        <authorList>
            <person name="Reatini B."/>
            <person name="Cang F.A."/>
            <person name="Jiang Q."/>
            <person name="Mckibben M.T.W."/>
            <person name="Barker M.S."/>
            <person name="Rieseberg L.H."/>
            <person name="Dlugosch K.M."/>
        </authorList>
    </citation>
    <scope>NUCLEOTIDE SEQUENCE</scope>
    <source>
        <strain evidence="5">CAN-66</strain>
        <tissue evidence="5">Leaf</tissue>
    </source>
</reference>
<evidence type="ECO:0000313" key="5">
    <source>
        <dbReference type="EMBL" id="KAJ9547804.1"/>
    </source>
</evidence>
<name>A0AA38WF52_9ASTR</name>
<comment type="caution">
    <text evidence="5">The sequence shown here is derived from an EMBL/GenBank/DDBJ whole genome shotgun (WGS) entry which is preliminary data.</text>
</comment>
<feature type="compositionally biased region" description="Polar residues" evidence="1">
    <location>
        <begin position="528"/>
        <end position="538"/>
    </location>
</feature>
<dbReference type="PANTHER" id="PTHR46634:SF12">
    <property type="entry name" value="DUF4378 DOMAIN-CONTAINING PROTEIN"/>
    <property type="match status" value="1"/>
</dbReference>
<dbReference type="AlphaFoldDB" id="A0AA38WF52"/>
<sequence>MNRNPIERNRSLEKPIPGCLGRMVNLFDLNTSIGGNRLLTDKPHYEGSPVSRCQSDVSRSQLVDDQINDKVIVSELGKSPSNRKSNGTPIKMLIAQEMSKEDGPKQSPPNLVAKLMGLDALPQRHQLGSASCRSNPRGPRNHSGSMDFIQKDHGFLDTRQHNHYQDQGEYKDVYEIWQQSCKTNGDLPQQGRHKQSKNDKSMALVREKFMEAKRLSTDEKHRQSKQFQDALEVLSSNKDLFLKLLQEPNSLFSQHHHLPSIPPPPDSRRITVLRPSKLVDGHKLTGSGKKNGKQINETAQTGHCNMWDKSNSRLLQAPECYKYNGNPTQPTRIVVLKPSSGKSHELKVVASPPSSLRTSNDDGFYGDPEDSETVESREVPKESTCGMSENPSSHRRDETLLSSVFSNGYIGDESSFSKSEVYYAAGNLSDSEVMSPTSRHSWDYINRFGSPYSSSSFSRASYSPESSVCREAKKRLSERWAMMALNGSVQEQRHVRRSSSTLGEMLALSDLKKSAESEELCKNREGSKASTSYLTTDLNKPEDADNSPKNLVRSKSLPVSSAASCSRLEDSEFLKGKKDDSKDLTKEKGVKSSLFKGRVSSLFFSKSRKSSKLKPHKSDDEHQSDMRSPRHVGNDGSECINDMVIEDAPGLHGSSRNASCQGSADAGLVGEHLPERGFSVTKPETRGNANENQDQPSPISVLELQYEDDCHTAACSRNAKLDDHGVDPAKFNLIDKSPPIGSIARTLSWDDPAVGPVTPVPGKTSMSPEEEEQECFLYVETLLSAAGIDGGVQSGSFSTMWHSAESPLDPRLRDTYMSLTAATDPPAAHQRRKRSIQRLVFDCVNEALMDVGGHTVVDHVWARMKEWVSGEERCVWDDIEGEEGGGSLAVERVVRKEVVGEVWVEGLRLEIENIKKEIEEKVVKEVVEECVVELTDRVVLGYNL</sequence>
<dbReference type="InterPro" id="IPR032795">
    <property type="entry name" value="DUF3741-assoc"/>
</dbReference>
<accession>A0AA38WF52</accession>
<evidence type="ECO:0000259" key="4">
    <source>
        <dbReference type="Pfam" id="PF14383"/>
    </source>
</evidence>